<dbReference type="AlphaFoldDB" id="A0A1I6A9T4"/>
<organism evidence="2 3">
    <name type="scientific">Amycolatopsis arida</name>
    <dbReference type="NCBI Taxonomy" id="587909"/>
    <lineage>
        <taxon>Bacteria</taxon>
        <taxon>Bacillati</taxon>
        <taxon>Actinomycetota</taxon>
        <taxon>Actinomycetes</taxon>
        <taxon>Pseudonocardiales</taxon>
        <taxon>Pseudonocardiaceae</taxon>
        <taxon>Amycolatopsis</taxon>
    </lineage>
</organism>
<proteinExistence type="predicted"/>
<keyword evidence="1" id="KW-0812">Transmembrane</keyword>
<dbReference type="OrthoDB" id="3628895at2"/>
<feature type="transmembrane region" description="Helical" evidence="1">
    <location>
        <begin position="27"/>
        <end position="50"/>
    </location>
</feature>
<protein>
    <recommendedName>
        <fullName evidence="4">Transmembrane protein</fullName>
    </recommendedName>
</protein>
<feature type="transmembrane region" description="Helical" evidence="1">
    <location>
        <begin position="70"/>
        <end position="99"/>
    </location>
</feature>
<sequence>MSDVAGAPAWPGAAPNRDRLHQPWRSAVALVEVVLAAGAGWLATVSWSTAVTPVVTRLADGTELASTHYAGNWVAMAIGLGTLAGLLVIDAVRQLLLAVRAPRRSRRRRHLKKRD</sequence>
<evidence type="ECO:0008006" key="4">
    <source>
        <dbReference type="Google" id="ProtNLM"/>
    </source>
</evidence>
<dbReference type="EMBL" id="FOWW01000011">
    <property type="protein sequence ID" value="SFQ65506.1"/>
    <property type="molecule type" value="Genomic_DNA"/>
</dbReference>
<reference evidence="3" key="1">
    <citation type="submission" date="2016-10" db="EMBL/GenBank/DDBJ databases">
        <authorList>
            <person name="Varghese N."/>
            <person name="Submissions S."/>
        </authorList>
    </citation>
    <scope>NUCLEOTIDE SEQUENCE [LARGE SCALE GENOMIC DNA]</scope>
    <source>
        <strain evidence="3">CGMCC 4.5579</strain>
    </source>
</reference>
<dbReference type="Proteomes" id="UP000198727">
    <property type="component" value="Unassembled WGS sequence"/>
</dbReference>
<keyword evidence="1" id="KW-1133">Transmembrane helix</keyword>
<keyword evidence="1" id="KW-0472">Membrane</keyword>
<gene>
    <name evidence="2" type="ORF">SAMN05421810_111210</name>
</gene>
<accession>A0A1I6A9T4</accession>
<evidence type="ECO:0000313" key="2">
    <source>
        <dbReference type="EMBL" id="SFQ65506.1"/>
    </source>
</evidence>
<evidence type="ECO:0000313" key="3">
    <source>
        <dbReference type="Proteomes" id="UP000198727"/>
    </source>
</evidence>
<dbReference type="RefSeq" id="WP_092535698.1">
    <property type="nucleotide sequence ID" value="NZ_FOWW01000011.1"/>
</dbReference>
<name>A0A1I6A9T4_9PSEU</name>
<dbReference type="STRING" id="587909.SAMN05421810_111210"/>
<evidence type="ECO:0000256" key="1">
    <source>
        <dbReference type="SAM" id="Phobius"/>
    </source>
</evidence>
<keyword evidence="3" id="KW-1185">Reference proteome</keyword>